<dbReference type="AlphaFoldDB" id="A0A9W8TE50"/>
<organism evidence="1 2">
    <name type="scientific">Agrocybe chaxingu</name>
    <dbReference type="NCBI Taxonomy" id="84603"/>
    <lineage>
        <taxon>Eukaryota</taxon>
        <taxon>Fungi</taxon>
        <taxon>Dikarya</taxon>
        <taxon>Basidiomycota</taxon>
        <taxon>Agaricomycotina</taxon>
        <taxon>Agaricomycetes</taxon>
        <taxon>Agaricomycetidae</taxon>
        <taxon>Agaricales</taxon>
        <taxon>Agaricineae</taxon>
        <taxon>Strophariaceae</taxon>
        <taxon>Agrocybe</taxon>
    </lineage>
</organism>
<dbReference type="OrthoDB" id="3213671at2759"/>
<evidence type="ECO:0000313" key="1">
    <source>
        <dbReference type="EMBL" id="KAJ3516576.1"/>
    </source>
</evidence>
<dbReference type="EMBL" id="JANKHO010000050">
    <property type="protein sequence ID" value="KAJ3516576.1"/>
    <property type="molecule type" value="Genomic_DNA"/>
</dbReference>
<accession>A0A9W8TE50</accession>
<comment type="caution">
    <text evidence="1">The sequence shown here is derived from an EMBL/GenBank/DDBJ whole genome shotgun (WGS) entry which is preliminary data.</text>
</comment>
<protein>
    <submittedName>
        <fullName evidence="1">Uncharacterized protein</fullName>
    </submittedName>
</protein>
<reference evidence="1" key="1">
    <citation type="submission" date="2022-07" db="EMBL/GenBank/DDBJ databases">
        <title>Genome Sequence of Agrocybe chaxingu.</title>
        <authorList>
            <person name="Buettner E."/>
        </authorList>
    </citation>
    <scope>NUCLEOTIDE SEQUENCE</scope>
    <source>
        <strain evidence="1">MP-N11</strain>
    </source>
</reference>
<gene>
    <name evidence="1" type="ORF">NLJ89_g1041</name>
</gene>
<keyword evidence="2" id="KW-1185">Reference proteome</keyword>
<dbReference type="Proteomes" id="UP001148786">
    <property type="component" value="Unassembled WGS sequence"/>
</dbReference>
<sequence>MANVIRSAKSGSDWSDNELLAFNIRVIDAGIAAFFNTPELPPSTVSATILANVDKPDGPLIKDDRLFFQYMKMVENPRSSESRVGDFAAFLLHIMNYDDQDRVICQRTEISFPMAGQCVDAKTDVCLMNDLELLLLVQEDKWLSSDEDPEPQVIAEAIAAFYQNNLRRKQSGLQPLPSKYIPAITMIGTAPIFYRIPVTTMLLEALATATYPREETTVLRFIPPVPTQERYRNDGMRPLVNRRTILQCFEAFKAVIN</sequence>
<proteinExistence type="predicted"/>
<evidence type="ECO:0000313" key="2">
    <source>
        <dbReference type="Proteomes" id="UP001148786"/>
    </source>
</evidence>
<name>A0A9W8TE50_9AGAR</name>